<dbReference type="SUPFAM" id="SSF54523">
    <property type="entry name" value="Pili subunits"/>
    <property type="match status" value="1"/>
</dbReference>
<evidence type="ECO:0000256" key="7">
    <source>
        <dbReference type="ARBA" id="ARBA00022989"/>
    </source>
</evidence>
<dbReference type="InterPro" id="IPR022346">
    <property type="entry name" value="T2SS_GspH"/>
</dbReference>
<gene>
    <name evidence="12" type="ORF">G7Y82_12665</name>
</gene>
<dbReference type="AlphaFoldDB" id="A0A969W9E4"/>
<evidence type="ECO:0000256" key="9">
    <source>
        <dbReference type="ARBA" id="ARBA00025772"/>
    </source>
</evidence>
<organism evidence="12 13">
    <name type="scientific">Solimonas marina</name>
    <dbReference type="NCBI Taxonomy" id="2714601"/>
    <lineage>
        <taxon>Bacteria</taxon>
        <taxon>Pseudomonadati</taxon>
        <taxon>Pseudomonadota</taxon>
        <taxon>Gammaproteobacteria</taxon>
        <taxon>Nevskiales</taxon>
        <taxon>Nevskiaceae</taxon>
        <taxon>Solimonas</taxon>
    </lineage>
</organism>
<comment type="similarity">
    <text evidence="9">Belongs to the GSP H family.</text>
</comment>
<accession>A0A969W9E4</accession>
<keyword evidence="13" id="KW-1185">Reference proteome</keyword>
<evidence type="ECO:0000256" key="8">
    <source>
        <dbReference type="ARBA" id="ARBA00023136"/>
    </source>
</evidence>
<evidence type="ECO:0000313" key="12">
    <source>
        <dbReference type="EMBL" id="NKF23171.1"/>
    </source>
</evidence>
<evidence type="ECO:0000256" key="2">
    <source>
        <dbReference type="ARBA" id="ARBA00021549"/>
    </source>
</evidence>
<name>A0A969W9E4_9GAMM</name>
<dbReference type="Proteomes" id="UP000653472">
    <property type="component" value="Unassembled WGS sequence"/>
</dbReference>
<dbReference type="EMBL" id="JAAVXB010000006">
    <property type="protein sequence ID" value="NKF23171.1"/>
    <property type="molecule type" value="Genomic_DNA"/>
</dbReference>
<keyword evidence="3" id="KW-1003">Cell membrane</keyword>
<evidence type="ECO:0000313" key="13">
    <source>
        <dbReference type="Proteomes" id="UP000653472"/>
    </source>
</evidence>
<dbReference type="Gene3D" id="3.55.40.10">
    <property type="entry name" value="minor pseudopilin epsh domain"/>
    <property type="match status" value="1"/>
</dbReference>
<proteinExistence type="inferred from homology"/>
<dbReference type="GO" id="GO:0015627">
    <property type="term" value="C:type II protein secretion system complex"/>
    <property type="evidence" value="ECO:0007669"/>
    <property type="project" value="InterPro"/>
</dbReference>
<evidence type="ECO:0000256" key="10">
    <source>
        <dbReference type="ARBA" id="ARBA00030775"/>
    </source>
</evidence>
<dbReference type="GO" id="GO:0015628">
    <property type="term" value="P:protein secretion by the type II secretion system"/>
    <property type="evidence" value="ECO:0007669"/>
    <property type="project" value="InterPro"/>
</dbReference>
<evidence type="ECO:0000256" key="4">
    <source>
        <dbReference type="ARBA" id="ARBA00022481"/>
    </source>
</evidence>
<protein>
    <recommendedName>
        <fullName evidence="2">Type II secretion system protein H</fullName>
    </recommendedName>
    <alternativeName>
        <fullName evidence="10">General secretion pathway protein H</fullName>
    </alternativeName>
</protein>
<evidence type="ECO:0000259" key="11">
    <source>
        <dbReference type="Pfam" id="PF12019"/>
    </source>
</evidence>
<evidence type="ECO:0000256" key="3">
    <source>
        <dbReference type="ARBA" id="ARBA00022475"/>
    </source>
</evidence>
<reference evidence="12" key="1">
    <citation type="submission" date="2020-03" db="EMBL/GenBank/DDBJ databases">
        <title>Solimonas marina sp. nov., isolated from deep seawater of the Pacific Ocean.</title>
        <authorList>
            <person name="Liu X."/>
            <person name="Lai Q."/>
            <person name="Sun F."/>
            <person name="Gai Y."/>
            <person name="Li G."/>
            <person name="Shao Z."/>
        </authorList>
    </citation>
    <scope>NUCLEOTIDE SEQUENCE</scope>
    <source>
        <strain evidence="12">C16B3</strain>
    </source>
</reference>
<dbReference type="Pfam" id="PF12019">
    <property type="entry name" value="GspH"/>
    <property type="match status" value="1"/>
</dbReference>
<keyword evidence="7" id="KW-1133">Transmembrane helix</keyword>
<evidence type="ECO:0000256" key="6">
    <source>
        <dbReference type="ARBA" id="ARBA00022692"/>
    </source>
</evidence>
<keyword evidence="5" id="KW-0997">Cell inner membrane</keyword>
<comment type="subcellular location">
    <subcellularLocation>
        <location evidence="1">Cell inner membrane</location>
        <topology evidence="1">Single-pass membrane protein</topology>
    </subcellularLocation>
</comment>
<keyword evidence="8" id="KW-0472">Membrane</keyword>
<dbReference type="InterPro" id="IPR045584">
    <property type="entry name" value="Pilin-like"/>
</dbReference>
<sequence>MLELLVTLAVTAVVVAIVVPAYSALLSRSRLTAQTNRLLVAMAHARQVAVTHGTWVTFCAGSVAGGCDGDWSRGTWMVFIDRNHDGELDYDDRPQSTRSQPSWPTDLKVAGNGPFRTAVVFGPSGAAAWRSGAFAAGRLRVCVDDDIDRNARDLVLIGSGRVVSEPHDFDGSCPQP</sequence>
<evidence type="ECO:0000256" key="5">
    <source>
        <dbReference type="ARBA" id="ARBA00022519"/>
    </source>
</evidence>
<dbReference type="RefSeq" id="WP_168148489.1">
    <property type="nucleotide sequence ID" value="NZ_JAAVXB010000006.1"/>
</dbReference>
<feature type="domain" description="General secretion pathway GspH" evidence="11">
    <location>
        <begin position="34"/>
        <end position="159"/>
    </location>
</feature>
<dbReference type="GO" id="GO:0005886">
    <property type="term" value="C:plasma membrane"/>
    <property type="evidence" value="ECO:0007669"/>
    <property type="project" value="UniProtKB-SubCell"/>
</dbReference>
<keyword evidence="6" id="KW-0812">Transmembrane</keyword>
<evidence type="ECO:0000256" key="1">
    <source>
        <dbReference type="ARBA" id="ARBA00004377"/>
    </source>
</evidence>
<keyword evidence="4" id="KW-0488">Methylation</keyword>
<comment type="caution">
    <text evidence="12">The sequence shown here is derived from an EMBL/GenBank/DDBJ whole genome shotgun (WGS) entry which is preliminary data.</text>
</comment>